<dbReference type="PROSITE" id="PS01081">
    <property type="entry name" value="HTH_TETR_1"/>
    <property type="match status" value="1"/>
</dbReference>
<keyword evidence="9" id="KW-1185">Reference proteome</keyword>
<feature type="DNA-binding region" description="H-T-H motif" evidence="4">
    <location>
        <begin position="31"/>
        <end position="50"/>
    </location>
</feature>
<organism evidence="6 8">
    <name type="scientific">Mycolicibacterium conceptionense</name>
    <dbReference type="NCBI Taxonomy" id="451644"/>
    <lineage>
        <taxon>Bacteria</taxon>
        <taxon>Bacillati</taxon>
        <taxon>Actinomycetota</taxon>
        <taxon>Actinomycetes</taxon>
        <taxon>Mycobacteriales</taxon>
        <taxon>Mycobacteriaceae</taxon>
        <taxon>Mycolicibacterium</taxon>
    </lineage>
</organism>
<dbReference type="AlphaFoldDB" id="A0A0U1DRG7"/>
<dbReference type="Gene3D" id="1.10.357.10">
    <property type="entry name" value="Tetracycline Repressor, domain 2"/>
    <property type="match status" value="1"/>
</dbReference>
<dbReference type="InterPro" id="IPR001647">
    <property type="entry name" value="HTH_TetR"/>
</dbReference>
<dbReference type="PANTHER" id="PTHR30055:SF238">
    <property type="entry name" value="MYCOFACTOCIN BIOSYNTHESIS TRANSCRIPTIONAL REGULATOR MFTR-RELATED"/>
    <property type="match status" value="1"/>
</dbReference>
<evidence type="ECO:0000256" key="1">
    <source>
        <dbReference type="ARBA" id="ARBA00023015"/>
    </source>
</evidence>
<dbReference type="InterPro" id="IPR050109">
    <property type="entry name" value="HTH-type_TetR-like_transc_reg"/>
</dbReference>
<evidence type="ECO:0000256" key="2">
    <source>
        <dbReference type="ARBA" id="ARBA00023125"/>
    </source>
</evidence>
<protein>
    <submittedName>
        <fullName evidence="6">TetR family transcriptional regulator</fullName>
    </submittedName>
</protein>
<reference evidence="6 8" key="1">
    <citation type="submission" date="2015-03" db="EMBL/GenBank/DDBJ databases">
        <authorList>
            <person name="Murphy D."/>
        </authorList>
    </citation>
    <scope>NUCLEOTIDE SEQUENCE [LARGE SCALE GENOMIC DNA]</scope>
    <source>
        <strain evidence="6 8">D16</strain>
    </source>
</reference>
<dbReference type="InterPro" id="IPR023772">
    <property type="entry name" value="DNA-bd_HTH_TetR-type_CS"/>
</dbReference>
<keyword evidence="3" id="KW-0804">Transcription</keyword>
<keyword evidence="2 4" id="KW-0238">DNA-binding</keyword>
<dbReference type="GeneID" id="44294947"/>
<proteinExistence type="predicted"/>
<name>A0A0U1DRG7_9MYCO</name>
<evidence type="ECO:0000313" key="6">
    <source>
        <dbReference type="EMBL" id="CQD21304.1"/>
    </source>
</evidence>
<evidence type="ECO:0000313" key="7">
    <source>
        <dbReference type="EMBL" id="ORV30738.1"/>
    </source>
</evidence>
<dbReference type="SUPFAM" id="SSF46689">
    <property type="entry name" value="Homeodomain-like"/>
    <property type="match status" value="1"/>
</dbReference>
<dbReference type="EMBL" id="LQOP01000006">
    <property type="protein sequence ID" value="ORV30738.1"/>
    <property type="molecule type" value="Genomic_DNA"/>
</dbReference>
<evidence type="ECO:0000313" key="9">
    <source>
        <dbReference type="Proteomes" id="UP000193811"/>
    </source>
</evidence>
<evidence type="ECO:0000256" key="4">
    <source>
        <dbReference type="PROSITE-ProRule" id="PRU00335"/>
    </source>
</evidence>
<sequence length="195" mass="20700">MMSISNDGSLSDQILDAAASCVLAFGVDRVTLAEIARRAGVSRPTVYRRFPDTQSILAALLTARIVGVLDETGSEGPGRAALVARMVAVAARLRHDEVIMAVLHSAPEVAMIYIAERLGTSQQILIDALAGELKLAQEVGRKSDRVRPGDPRQLATMCLLITQSAIQSAQMVEPILDAEALAVELAHALNGYLAS</sequence>
<accession>A0A0U1DRG7</accession>
<dbReference type="GO" id="GO:0003700">
    <property type="term" value="F:DNA-binding transcription factor activity"/>
    <property type="evidence" value="ECO:0007669"/>
    <property type="project" value="TreeGrafter"/>
</dbReference>
<dbReference type="InterPro" id="IPR009057">
    <property type="entry name" value="Homeodomain-like_sf"/>
</dbReference>
<evidence type="ECO:0000259" key="5">
    <source>
        <dbReference type="PROSITE" id="PS50977"/>
    </source>
</evidence>
<feature type="domain" description="HTH tetR-type" evidence="5">
    <location>
        <begin position="8"/>
        <end position="68"/>
    </location>
</feature>
<dbReference type="Proteomes" id="UP000193811">
    <property type="component" value="Unassembled WGS sequence"/>
</dbReference>
<evidence type="ECO:0000256" key="3">
    <source>
        <dbReference type="ARBA" id="ARBA00023163"/>
    </source>
</evidence>
<dbReference type="PROSITE" id="PS50977">
    <property type="entry name" value="HTH_TETR_2"/>
    <property type="match status" value="1"/>
</dbReference>
<dbReference type="RefSeq" id="WP_085140188.1">
    <property type="nucleotide sequence ID" value="NZ_JACKVA010000018.1"/>
</dbReference>
<evidence type="ECO:0000313" key="8">
    <source>
        <dbReference type="Proteomes" id="UP000182227"/>
    </source>
</evidence>
<dbReference type="Proteomes" id="UP000182227">
    <property type="component" value="Unassembled WGS sequence"/>
</dbReference>
<gene>
    <name evidence="7" type="ORF">AWB98_05810</name>
    <name evidence="6" type="ORF">BN970_04961</name>
</gene>
<reference evidence="7 9" key="2">
    <citation type="submission" date="2016-01" db="EMBL/GenBank/DDBJ databases">
        <title>The new phylogeny of the genus Mycobacterium.</title>
        <authorList>
            <person name="Tarcisio F."/>
            <person name="Conor M."/>
            <person name="Antonella G."/>
            <person name="Elisabetta G."/>
            <person name="Giulia F.S."/>
            <person name="Sara T."/>
            <person name="Anna F."/>
            <person name="Clotilde B."/>
            <person name="Roberto B."/>
            <person name="Veronica D.S."/>
            <person name="Fabio R."/>
            <person name="Monica P."/>
            <person name="Olivier J."/>
            <person name="Enrico T."/>
            <person name="Nicola S."/>
        </authorList>
    </citation>
    <scope>NUCLEOTIDE SEQUENCE [LARGE SCALE GENOMIC DNA]</scope>
    <source>
        <strain evidence="7 9">CCUG 50187</strain>
    </source>
</reference>
<dbReference type="PRINTS" id="PR00455">
    <property type="entry name" value="HTHTETR"/>
</dbReference>
<dbReference type="GO" id="GO:0000976">
    <property type="term" value="F:transcription cis-regulatory region binding"/>
    <property type="evidence" value="ECO:0007669"/>
    <property type="project" value="TreeGrafter"/>
</dbReference>
<dbReference type="EMBL" id="CTEF01000004">
    <property type="protein sequence ID" value="CQD21304.1"/>
    <property type="molecule type" value="Genomic_DNA"/>
</dbReference>
<dbReference type="Pfam" id="PF00440">
    <property type="entry name" value="TetR_N"/>
    <property type="match status" value="1"/>
</dbReference>
<keyword evidence="1" id="KW-0805">Transcription regulation</keyword>
<dbReference type="PANTHER" id="PTHR30055">
    <property type="entry name" value="HTH-TYPE TRANSCRIPTIONAL REGULATOR RUTR"/>
    <property type="match status" value="1"/>
</dbReference>